<dbReference type="AlphaFoldDB" id="A0A8D8YEF9"/>
<accession>A0A8D8YEF9</accession>
<dbReference type="EMBL" id="HBUF01373588">
    <property type="protein sequence ID" value="CAG6727277.1"/>
    <property type="molecule type" value="Transcribed_RNA"/>
</dbReference>
<reference evidence="1" key="1">
    <citation type="submission" date="2021-05" db="EMBL/GenBank/DDBJ databases">
        <authorList>
            <person name="Alioto T."/>
            <person name="Alioto T."/>
            <person name="Gomez Garrido J."/>
        </authorList>
    </citation>
    <scope>NUCLEOTIDE SEQUENCE</scope>
</reference>
<sequence length="111" mass="12950">MKTVEVTQLIIPSVQFFVRSHKTSELVNYGKKKKKKNCFVLILSPPKSIVQCYQPYKKAWLPNGFSKLWKNFPKNNNFSETFPIKICDPDPRYFSFRTGLTLQICRLRGCG</sequence>
<name>A0A8D8YEF9_9HEMI</name>
<proteinExistence type="predicted"/>
<organism evidence="1">
    <name type="scientific">Cacopsylla melanoneura</name>
    <dbReference type="NCBI Taxonomy" id="428564"/>
    <lineage>
        <taxon>Eukaryota</taxon>
        <taxon>Metazoa</taxon>
        <taxon>Ecdysozoa</taxon>
        <taxon>Arthropoda</taxon>
        <taxon>Hexapoda</taxon>
        <taxon>Insecta</taxon>
        <taxon>Pterygota</taxon>
        <taxon>Neoptera</taxon>
        <taxon>Paraneoptera</taxon>
        <taxon>Hemiptera</taxon>
        <taxon>Sternorrhyncha</taxon>
        <taxon>Psylloidea</taxon>
        <taxon>Psyllidae</taxon>
        <taxon>Psyllinae</taxon>
        <taxon>Cacopsylla</taxon>
    </lineage>
</organism>
<protein>
    <submittedName>
        <fullName evidence="1">Uncharacterized protein</fullName>
    </submittedName>
</protein>
<evidence type="ECO:0000313" key="1">
    <source>
        <dbReference type="EMBL" id="CAG6727277.1"/>
    </source>
</evidence>